<dbReference type="Pfam" id="PF00990">
    <property type="entry name" value="GGDEF"/>
    <property type="match status" value="1"/>
</dbReference>
<keyword evidence="1" id="KW-0472">Membrane</keyword>
<evidence type="ECO:0000259" key="3">
    <source>
        <dbReference type="PROSITE" id="PS50887"/>
    </source>
</evidence>
<dbReference type="PANTHER" id="PTHR33121">
    <property type="entry name" value="CYCLIC DI-GMP PHOSPHODIESTERASE PDEF"/>
    <property type="match status" value="1"/>
</dbReference>
<dbReference type="Gene3D" id="3.30.70.270">
    <property type="match status" value="1"/>
</dbReference>
<dbReference type="Gene3D" id="3.20.20.450">
    <property type="entry name" value="EAL domain"/>
    <property type="match status" value="1"/>
</dbReference>
<dbReference type="SMART" id="SM00052">
    <property type="entry name" value="EAL"/>
    <property type="match status" value="1"/>
</dbReference>
<dbReference type="CDD" id="cd01948">
    <property type="entry name" value="EAL"/>
    <property type="match status" value="1"/>
</dbReference>
<dbReference type="NCBIfam" id="TIGR00254">
    <property type="entry name" value="GGDEF"/>
    <property type="match status" value="1"/>
</dbReference>
<dbReference type="InterPro" id="IPR029787">
    <property type="entry name" value="Nucleotide_cyclase"/>
</dbReference>
<keyword evidence="5" id="KW-1185">Reference proteome</keyword>
<dbReference type="PROSITE" id="PS50883">
    <property type="entry name" value="EAL"/>
    <property type="match status" value="1"/>
</dbReference>
<evidence type="ECO:0000259" key="2">
    <source>
        <dbReference type="PROSITE" id="PS50883"/>
    </source>
</evidence>
<dbReference type="InterPro" id="IPR001633">
    <property type="entry name" value="EAL_dom"/>
</dbReference>
<dbReference type="SUPFAM" id="SSF141868">
    <property type="entry name" value="EAL domain-like"/>
    <property type="match status" value="1"/>
</dbReference>
<dbReference type="RefSeq" id="WP_256762779.1">
    <property type="nucleotide sequence ID" value="NZ_JANIGO010000001.1"/>
</dbReference>
<keyword evidence="1" id="KW-0812">Transmembrane</keyword>
<dbReference type="SUPFAM" id="SSF55073">
    <property type="entry name" value="Nucleotide cyclase"/>
    <property type="match status" value="1"/>
</dbReference>
<dbReference type="InterPro" id="IPR050706">
    <property type="entry name" value="Cyclic-di-GMP_PDE-like"/>
</dbReference>
<dbReference type="EMBL" id="JANIGO010000001">
    <property type="protein sequence ID" value="MCQ8895107.1"/>
    <property type="molecule type" value="Genomic_DNA"/>
</dbReference>
<dbReference type="Proteomes" id="UP001204142">
    <property type="component" value="Unassembled WGS sequence"/>
</dbReference>
<feature type="domain" description="GGDEF" evidence="3">
    <location>
        <begin position="169"/>
        <end position="296"/>
    </location>
</feature>
<dbReference type="InterPro" id="IPR035919">
    <property type="entry name" value="EAL_sf"/>
</dbReference>
<dbReference type="Pfam" id="PF00563">
    <property type="entry name" value="EAL"/>
    <property type="match status" value="1"/>
</dbReference>
<feature type="domain" description="EAL" evidence="2">
    <location>
        <begin position="305"/>
        <end position="556"/>
    </location>
</feature>
<name>A0ABT1WC76_9BURK</name>
<dbReference type="SMART" id="SM00267">
    <property type="entry name" value="GGDEF"/>
    <property type="match status" value="1"/>
</dbReference>
<evidence type="ECO:0000313" key="5">
    <source>
        <dbReference type="Proteomes" id="UP001204142"/>
    </source>
</evidence>
<feature type="transmembrane region" description="Helical" evidence="1">
    <location>
        <begin position="20"/>
        <end position="41"/>
    </location>
</feature>
<evidence type="ECO:0000313" key="4">
    <source>
        <dbReference type="EMBL" id="MCQ8895107.1"/>
    </source>
</evidence>
<gene>
    <name evidence="4" type="ORF">NQT62_01480</name>
</gene>
<protein>
    <submittedName>
        <fullName evidence="4">EAL domain-containing protein</fullName>
    </submittedName>
</protein>
<dbReference type="CDD" id="cd01949">
    <property type="entry name" value="GGDEF"/>
    <property type="match status" value="1"/>
</dbReference>
<organism evidence="4 5">
    <name type="scientific">Limnobacter humi</name>
    <dbReference type="NCBI Taxonomy" id="1778671"/>
    <lineage>
        <taxon>Bacteria</taxon>
        <taxon>Pseudomonadati</taxon>
        <taxon>Pseudomonadota</taxon>
        <taxon>Betaproteobacteria</taxon>
        <taxon>Burkholderiales</taxon>
        <taxon>Burkholderiaceae</taxon>
        <taxon>Limnobacter</taxon>
    </lineage>
</organism>
<proteinExistence type="predicted"/>
<comment type="caution">
    <text evidence="4">The sequence shown here is derived from an EMBL/GenBank/DDBJ whole genome shotgun (WGS) entry which is preliminary data.</text>
</comment>
<sequence length="564" mass="63826">MHKPPHPVERPALGTRRALVYCLLPLMLGMGAAYWITFQWLVLGLMNANMPSAALPPATHWLEMLALCIFVAILSLVTSRWIQRMVVQPLQQLSRHAQAMAQQPEPWEPMHSPVREIVELQNSFLSLSRQLQEREHQIRQTAYQDPLTGLANRTYLLLALRDRIQRAREPVTIVTWSIDNFDGIQEVLGHDLAQHLLKKAARKARHLCADHIVLARLEGPLFGALVPSSLYALKPSLERILQSTVRVRQHALSVEARAGVAHYPAHGHYAEDLLRDADMARQVAVKTRRRVIEFDQRMAARSAARIALIGELKAAIADEQFCLHFQPKLNLRTNNINQAEVLIRWNHPERGLIAPGGFIELAEQTGLIRDITRWVLLQVYGLTPLCLRQNLKLSMNLSAIDLEDPDLLQFCKNLHRGRPEGTRHITLEITESAAMKNPDQALELLTGLAELGFQIAIDDYGTGYSSLAYLRRFPVTELKIDRSLVQGADLDADSQIILESTIQMGHTMGLVVTTEGVEHDAEFEVVRKLGVDYVQGFWLSRPMPYEEFRLKHLVGNHDQLTQPN</sequence>
<dbReference type="PANTHER" id="PTHR33121:SF70">
    <property type="entry name" value="SIGNALING PROTEIN YKOW"/>
    <property type="match status" value="1"/>
</dbReference>
<keyword evidence="1" id="KW-1133">Transmembrane helix</keyword>
<dbReference type="InterPro" id="IPR000160">
    <property type="entry name" value="GGDEF_dom"/>
</dbReference>
<evidence type="ECO:0000256" key="1">
    <source>
        <dbReference type="SAM" id="Phobius"/>
    </source>
</evidence>
<feature type="transmembrane region" description="Helical" evidence="1">
    <location>
        <begin position="61"/>
        <end position="82"/>
    </location>
</feature>
<accession>A0ABT1WC76</accession>
<dbReference type="InterPro" id="IPR043128">
    <property type="entry name" value="Rev_trsase/Diguanyl_cyclase"/>
</dbReference>
<dbReference type="Gene3D" id="6.10.340.10">
    <property type="match status" value="1"/>
</dbReference>
<reference evidence="4 5" key="1">
    <citation type="submission" date="2022-07" db="EMBL/GenBank/DDBJ databases">
        <authorList>
            <person name="Xamxidin M."/>
            <person name="Wu M."/>
        </authorList>
    </citation>
    <scope>NUCLEOTIDE SEQUENCE [LARGE SCALE GENOMIC DNA]</scope>
    <source>
        <strain evidence="4 5">NBRC 111650</strain>
    </source>
</reference>
<dbReference type="PROSITE" id="PS50887">
    <property type="entry name" value="GGDEF"/>
    <property type="match status" value="1"/>
</dbReference>